<sequence>MAKRGLYANIHAKRMRIKKGSGETMRKPGSKGAPTAANFKRSAKTAKKSNSLIMKSIIAAGFLLGCAQGAIAGPYANVEVNSGFAGSDYSGSATDVHVGYEGPNWYVQGGPALLAPDGKDGDVQLSGKAGGSYSVNDALSVYGEVSFITGDDDNSYGTKIGAKYNF</sequence>
<dbReference type="GeneID" id="54998825"/>
<keyword evidence="4" id="KW-1185">Reference proteome</keyword>
<evidence type="ECO:0000313" key="3">
    <source>
        <dbReference type="EMBL" id="ADD95009.1"/>
    </source>
</evidence>
<dbReference type="SUPFAM" id="SSF56925">
    <property type="entry name" value="OMPA-like"/>
    <property type="match status" value="1"/>
</dbReference>
<proteinExistence type="predicted"/>
<protein>
    <recommendedName>
        <fullName evidence="2">Cyanophage outer membrane protein-like beta-barrel domain-containing protein</fullName>
    </recommendedName>
</protein>
<evidence type="ECO:0000256" key="1">
    <source>
        <dbReference type="SAM" id="MobiDB-lite"/>
    </source>
</evidence>
<feature type="domain" description="Cyanophage outer membrane protein-like beta-barrel" evidence="2">
    <location>
        <begin position="54"/>
        <end position="166"/>
    </location>
</feature>
<dbReference type="EMBL" id="GU943054">
    <property type="protein sequence ID" value="ADD95009.1"/>
    <property type="molecule type" value="Genomic_DNA"/>
</dbReference>
<dbReference type="InterPro" id="IPR036709">
    <property type="entry name" value="Autotransporte_beta_dom_sf"/>
</dbReference>
<dbReference type="Gene3D" id="2.40.128.130">
    <property type="entry name" value="Autotransporter beta-domain"/>
    <property type="match status" value="1"/>
</dbReference>
<dbReference type="RefSeq" id="YP_009807935.1">
    <property type="nucleotide sequence ID" value="NC_048031.1"/>
</dbReference>
<name>D6PH08_9CAUD</name>
<organism evidence="3 4">
    <name type="scientific">uncultured phage MedDCM-OCT-S04-C24</name>
    <dbReference type="NCBI Taxonomy" id="743543"/>
    <lineage>
        <taxon>Viruses</taxon>
        <taxon>Duplodnaviria</taxon>
        <taxon>Heunggongvirae</taxon>
        <taxon>Uroviricota</taxon>
        <taxon>Caudoviricetes</taxon>
        <taxon>Autographivirales</taxon>
        <taxon>Pekhitvirus</taxon>
        <taxon>Pekhitvirus S04C24</taxon>
    </lineage>
</organism>
<feature type="region of interest" description="Disordered" evidence="1">
    <location>
        <begin position="18"/>
        <end position="41"/>
    </location>
</feature>
<accession>D6PH08</accession>
<reference evidence="3 4" key="1">
    <citation type="journal article" date="2010" name="ISME J.">
        <title>Metagenome of the Mediterranean deep chlorophyll maximum studied by direct and fosmid library 454 pyrosequencing.</title>
        <authorList>
            <person name="Ghai R."/>
            <person name="Martin-Cuadrado A.B."/>
            <person name="Molto A.G."/>
            <person name="Heredia I.G."/>
            <person name="Cabrera R."/>
            <person name="Martin J."/>
            <person name="Verdu M."/>
            <person name="Deschamps P."/>
            <person name="Moreira D."/>
            <person name="Lopez-Garcia P."/>
            <person name="Mira A."/>
            <person name="Rodriguez-Valera F."/>
        </authorList>
    </citation>
    <scope>NUCLEOTIDE SEQUENCE [LARGE SCALE GENOMIC DNA]</scope>
</reference>
<dbReference type="Proteomes" id="UP000584901">
    <property type="component" value="Segment"/>
</dbReference>
<dbReference type="InterPro" id="IPR056410">
    <property type="entry name" value="Phage_OMP"/>
</dbReference>
<evidence type="ECO:0000313" key="4">
    <source>
        <dbReference type="Proteomes" id="UP000584901"/>
    </source>
</evidence>
<dbReference type="KEGG" id="vg:54998825"/>
<dbReference type="InterPro" id="IPR011250">
    <property type="entry name" value="OMP/PagP_B-barrel"/>
</dbReference>
<evidence type="ECO:0000259" key="2">
    <source>
        <dbReference type="Pfam" id="PF24653"/>
    </source>
</evidence>
<dbReference type="Pfam" id="PF24653">
    <property type="entry name" value="Phage_OMP"/>
    <property type="match status" value="1"/>
</dbReference>